<organism evidence="1">
    <name type="scientific">freshwater metagenome</name>
    <dbReference type="NCBI Taxonomy" id="449393"/>
    <lineage>
        <taxon>unclassified sequences</taxon>
        <taxon>metagenomes</taxon>
        <taxon>ecological metagenomes</taxon>
    </lineage>
</organism>
<gene>
    <name evidence="1" type="ORF">UFOPK3516_00728</name>
</gene>
<dbReference type="InterPro" id="IPR011067">
    <property type="entry name" value="Plasmid_toxin/cell-grow_inhib"/>
</dbReference>
<accession>A0A6J7FTP5</accession>
<dbReference type="InterPro" id="IPR003477">
    <property type="entry name" value="PemK-like"/>
</dbReference>
<dbReference type="AlphaFoldDB" id="A0A6J7FTP5"/>
<dbReference type="PANTHER" id="PTHR33988:SF3">
    <property type="entry name" value="ENDORIBONUCLEASE TOXIN CHPB-RELATED"/>
    <property type="match status" value="1"/>
</dbReference>
<dbReference type="Pfam" id="PF02452">
    <property type="entry name" value="PemK_toxin"/>
    <property type="match status" value="1"/>
</dbReference>
<dbReference type="GO" id="GO:0006402">
    <property type="term" value="P:mRNA catabolic process"/>
    <property type="evidence" value="ECO:0007669"/>
    <property type="project" value="TreeGrafter"/>
</dbReference>
<dbReference type="EMBL" id="CAFBMB010000042">
    <property type="protein sequence ID" value="CAB4896775.1"/>
    <property type="molecule type" value="Genomic_DNA"/>
</dbReference>
<dbReference type="SUPFAM" id="SSF50118">
    <property type="entry name" value="Cell growth inhibitor/plasmid maintenance toxic component"/>
    <property type="match status" value="1"/>
</dbReference>
<proteinExistence type="predicted"/>
<dbReference type="GO" id="GO:0003677">
    <property type="term" value="F:DNA binding"/>
    <property type="evidence" value="ECO:0007669"/>
    <property type="project" value="InterPro"/>
</dbReference>
<name>A0A6J7FTP5_9ZZZZ</name>
<dbReference type="PANTHER" id="PTHR33988">
    <property type="entry name" value="ENDORIBONUCLEASE MAZF-RELATED"/>
    <property type="match status" value="1"/>
</dbReference>
<evidence type="ECO:0000313" key="1">
    <source>
        <dbReference type="EMBL" id="CAB4896775.1"/>
    </source>
</evidence>
<dbReference type="GO" id="GO:0004521">
    <property type="term" value="F:RNA endonuclease activity"/>
    <property type="evidence" value="ECO:0007669"/>
    <property type="project" value="TreeGrafter"/>
</dbReference>
<dbReference type="Gene3D" id="2.30.30.110">
    <property type="match status" value="1"/>
</dbReference>
<reference evidence="1" key="1">
    <citation type="submission" date="2020-05" db="EMBL/GenBank/DDBJ databases">
        <authorList>
            <person name="Chiriac C."/>
            <person name="Salcher M."/>
            <person name="Ghai R."/>
            <person name="Kavagutti S V."/>
        </authorList>
    </citation>
    <scope>NUCLEOTIDE SEQUENCE</scope>
</reference>
<protein>
    <submittedName>
        <fullName evidence="1">Unannotated protein</fullName>
    </submittedName>
</protein>
<dbReference type="GO" id="GO:0016075">
    <property type="term" value="P:rRNA catabolic process"/>
    <property type="evidence" value="ECO:0007669"/>
    <property type="project" value="TreeGrafter"/>
</dbReference>
<sequence>MTHDVTVQNIDPGRLVWADASPVRGREQGGRRPYVVVSSSDHLELADTLMLVAPVTSARRNWANHVRVMGDTGLQRESWVMTEQVRVMSRDRIQGHLGAVSPQCLARVRLWVGEFLGIV</sequence>